<feature type="region of interest" description="Disordered" evidence="1">
    <location>
        <begin position="1"/>
        <end position="23"/>
    </location>
</feature>
<dbReference type="AlphaFoldDB" id="A0AAN9KS75"/>
<accession>A0AAN9KS75</accession>
<feature type="region of interest" description="Disordered" evidence="1">
    <location>
        <begin position="359"/>
        <end position="387"/>
    </location>
</feature>
<keyword evidence="2" id="KW-0472">Membrane</keyword>
<proteinExistence type="predicted"/>
<feature type="compositionally biased region" description="Low complexity" evidence="1">
    <location>
        <begin position="45"/>
        <end position="59"/>
    </location>
</feature>
<feature type="transmembrane region" description="Helical" evidence="2">
    <location>
        <begin position="871"/>
        <end position="895"/>
    </location>
</feature>
<keyword evidence="2" id="KW-0812">Transmembrane</keyword>
<feature type="transmembrane region" description="Helical" evidence="2">
    <location>
        <begin position="939"/>
        <end position="960"/>
    </location>
</feature>
<reference evidence="3 4" key="1">
    <citation type="submission" date="2024-01" db="EMBL/GenBank/DDBJ databases">
        <title>The genomes of 5 underutilized Papilionoideae crops provide insights into root nodulation and disease resistanc.</title>
        <authorList>
            <person name="Jiang F."/>
        </authorList>
    </citation>
    <scope>NUCLEOTIDE SEQUENCE [LARGE SCALE GENOMIC DNA]</scope>
    <source>
        <strain evidence="3">LVBAO_FW01</strain>
        <tissue evidence="3">Leaves</tissue>
    </source>
</reference>
<feature type="compositionally biased region" description="Basic and acidic residues" evidence="1">
    <location>
        <begin position="460"/>
        <end position="478"/>
    </location>
</feature>
<feature type="region of interest" description="Disordered" evidence="1">
    <location>
        <begin position="420"/>
        <end position="441"/>
    </location>
</feature>
<evidence type="ECO:0000256" key="2">
    <source>
        <dbReference type="SAM" id="Phobius"/>
    </source>
</evidence>
<dbReference type="PANTHER" id="PTHR38937">
    <property type="entry name" value="MEMBRANE PROTEIN OF ER BODY-LIKE PROTEIN"/>
    <property type="match status" value="1"/>
</dbReference>
<dbReference type="InterPro" id="IPR052843">
    <property type="entry name" value="ER_body_metal_sequester"/>
</dbReference>
<feature type="compositionally biased region" description="Basic and acidic residues" evidence="1">
    <location>
        <begin position="1"/>
        <end position="13"/>
    </location>
</feature>
<evidence type="ECO:0008006" key="5">
    <source>
        <dbReference type="Google" id="ProtNLM"/>
    </source>
</evidence>
<sequence length="992" mass="107736">MEEERHQLIVHDHEEEDEEMEDGALKRREHLSHGKGNLVTDVVASSSSSSLTSNGSEHSNGVCSVVTDPDMSPVLEEEEVVEIGNVGESCNHVNDAKVDNEAVGLGLVTEFAGAATNGEAITGATFSGAVSQNKNSVYFDKQQGMWKCHHCAWTKRFDSPWTVPIWNLKGYPDLLMNIKTMSQHGPCFICETKDDEVNGLNGVQNGDAYRLVHSTNLGEREFDIQVDQSVIQNSLCSEIVNQCKKTVDDKLPHRSELYHLHNSPEISATAVTGFHEETSTKEGPNLKKEIDQQLEEFDVEAVLAKQETHDLFCPNCNSCITKRVILKKRKRNIRHLDTKAKRDKLETIVSSELVDSSAQTEANQCDRANVTSDIVSPEPPADNNHPDRQPEVFRCLSCFSFFIPSGKCFNLFRNFGGASKSESAENPSSIPANNLQNPSNLPGSDGNWFISLITSKKGKKPSDVSLEHSRTGSAEQHHSRSITSNELTSEIGHPEAPVADTSTINNVKPRPDINNGHGGMNSLISSTNDLSSIQSHTKSAGDVMNGALKVGQDFIDSSAKEQLLAGNLMTKGGEKKNTSVDIIKTNNVEVMSSISFPDEKVSKYENVLRVDAATTETLVSAGETAKDAILNPYEGEPEFLVSSTVGSPVFEVSLKDVDKTPEIVKNSFSSLGQGEQSPIQSFASAILPNDVTNNKQNSGLDAIFPTKLDVTLIDKVQKDIDKKIYPSTRKENEGGDVIVVVEGDAVKSSTSETLDNTPVEGVTMTEAHTQVQISEPSRDEVGEPQGWEIVKSIVYGGLIESITSLGIVSSAVSSGATPLNIIALGFANIIGGLFILGHNLIDLKNDNSGGDQMQMNAQDRYQELLGRRANFLLHVVVAVLSFLIFGSIPLIIYGLLINKNYYAEVKLAVVAATSVVCIILLAIGKVYTNRPPKSYVKTVSYYVTLAVAASGISYIGGSLIKDLLEKLNHSESGFAITMPTSDTSMKSTWMSL</sequence>
<gene>
    <name evidence="3" type="ORF">VNO77_31826</name>
</gene>
<keyword evidence="4" id="KW-1185">Reference proteome</keyword>
<dbReference type="EMBL" id="JAYMYQ010000007">
    <property type="protein sequence ID" value="KAK7321313.1"/>
    <property type="molecule type" value="Genomic_DNA"/>
</dbReference>
<evidence type="ECO:0000256" key="1">
    <source>
        <dbReference type="SAM" id="MobiDB-lite"/>
    </source>
</evidence>
<name>A0AAN9KS75_CANGL</name>
<organism evidence="3 4">
    <name type="scientific">Canavalia gladiata</name>
    <name type="common">Sword bean</name>
    <name type="synonym">Dolichos gladiatus</name>
    <dbReference type="NCBI Taxonomy" id="3824"/>
    <lineage>
        <taxon>Eukaryota</taxon>
        <taxon>Viridiplantae</taxon>
        <taxon>Streptophyta</taxon>
        <taxon>Embryophyta</taxon>
        <taxon>Tracheophyta</taxon>
        <taxon>Spermatophyta</taxon>
        <taxon>Magnoliopsida</taxon>
        <taxon>eudicotyledons</taxon>
        <taxon>Gunneridae</taxon>
        <taxon>Pentapetalae</taxon>
        <taxon>rosids</taxon>
        <taxon>fabids</taxon>
        <taxon>Fabales</taxon>
        <taxon>Fabaceae</taxon>
        <taxon>Papilionoideae</taxon>
        <taxon>50 kb inversion clade</taxon>
        <taxon>NPAAA clade</taxon>
        <taxon>indigoferoid/millettioid clade</taxon>
        <taxon>Phaseoleae</taxon>
        <taxon>Canavalia</taxon>
    </lineage>
</organism>
<feature type="region of interest" description="Disordered" evidence="1">
    <location>
        <begin position="44"/>
        <end position="63"/>
    </location>
</feature>
<comment type="caution">
    <text evidence="3">The sequence shown here is derived from an EMBL/GenBank/DDBJ whole genome shotgun (WGS) entry which is preliminary data.</text>
</comment>
<protein>
    <recommendedName>
        <fullName evidence="5">Membrane protein of ER body-like protein</fullName>
    </recommendedName>
</protein>
<keyword evidence="2" id="KW-1133">Transmembrane helix</keyword>
<feature type="region of interest" description="Disordered" evidence="1">
    <location>
        <begin position="459"/>
        <end position="506"/>
    </location>
</feature>
<evidence type="ECO:0000313" key="3">
    <source>
        <dbReference type="EMBL" id="KAK7321313.1"/>
    </source>
</evidence>
<feature type="transmembrane region" description="Helical" evidence="2">
    <location>
        <begin position="819"/>
        <end position="841"/>
    </location>
</feature>
<dbReference type="PANTHER" id="PTHR38937:SF2">
    <property type="entry name" value="MEMBRANE PROTEIN OF ER BODY-LIKE PROTEIN ISOFORM X1"/>
    <property type="match status" value="1"/>
</dbReference>
<feature type="transmembrane region" description="Helical" evidence="2">
    <location>
        <begin position="907"/>
        <end position="927"/>
    </location>
</feature>
<evidence type="ECO:0000313" key="4">
    <source>
        <dbReference type="Proteomes" id="UP001367508"/>
    </source>
</evidence>
<dbReference type="Proteomes" id="UP001367508">
    <property type="component" value="Unassembled WGS sequence"/>
</dbReference>